<dbReference type="GO" id="GO:0005730">
    <property type="term" value="C:nucleolus"/>
    <property type="evidence" value="ECO:0007669"/>
    <property type="project" value="EnsemblFungi"/>
</dbReference>
<dbReference type="InterPro" id="IPR028364">
    <property type="entry name" value="Ribosomal_uL1/biogenesis"/>
</dbReference>
<evidence type="ECO:0008006" key="4">
    <source>
        <dbReference type="Google" id="ProtNLM"/>
    </source>
</evidence>
<evidence type="ECO:0000313" key="3">
    <source>
        <dbReference type="Proteomes" id="UP000000267"/>
    </source>
</evidence>
<dbReference type="GO" id="GO:0000463">
    <property type="term" value="P:maturation of LSU-rRNA from tricistronic rRNA transcript (SSU-rRNA, 5.8S rRNA, LSU-rRNA)"/>
    <property type="evidence" value="ECO:0007669"/>
    <property type="project" value="EnsemblFungi"/>
</dbReference>
<name>A7TMY3_VANPO</name>
<dbReference type="SUPFAM" id="SSF56808">
    <property type="entry name" value="Ribosomal protein L1"/>
    <property type="match status" value="1"/>
</dbReference>
<dbReference type="GO" id="GO:0042802">
    <property type="term" value="F:identical protein binding"/>
    <property type="evidence" value="ECO:0007669"/>
    <property type="project" value="EnsemblFungi"/>
</dbReference>
<dbReference type="Pfam" id="PF00687">
    <property type="entry name" value="Ribosomal_L1"/>
    <property type="match status" value="1"/>
</dbReference>
<dbReference type="GO" id="GO:0070628">
    <property type="term" value="F:proteasome binding"/>
    <property type="evidence" value="ECO:0007669"/>
    <property type="project" value="EnsemblFungi"/>
</dbReference>
<keyword evidence="3" id="KW-1185">Reference proteome</keyword>
<dbReference type="PhylomeDB" id="A7TMY3"/>
<evidence type="ECO:0000256" key="1">
    <source>
        <dbReference type="SAM" id="MobiDB-lite"/>
    </source>
</evidence>
<dbReference type="OrthoDB" id="10251727at2759"/>
<dbReference type="STRING" id="436907.A7TMY3"/>
<dbReference type="InParanoid" id="A7TMY3"/>
<sequence>MARTPSKKKNNGSRNSTPVKDNKKKAPVQEKSSLIPRERITRGIEELTKFIAQKKNDDDDGNKNQLLDDDEELNNLLQLIVVNNKSFTGTSKDFKLKMINVKHSLYKIWKNESVTSVKDFKILLILKDSDIAKISEDDLYDELNESGISIDQIICGKDLKTTYKSFEARRSFINDFSLILSDDSIITTLPKLLGGKAFEKIETTPVSIRTQSNKTFSKTTLINSIKKVYLNQIPIKLPRGTTLNVHLGKLDWFEPVELVDNIEAISEALIKNYSIRSIFIKSNNSPVLPLYFNQDVLEELTTETEKKDKEQVTVEIDGVQVNLSTFDRALMEISNPNEYSSLFAKQINAAKRQLEEDKDEASSKPIKKSKK</sequence>
<dbReference type="GO" id="GO:0030163">
    <property type="term" value="P:protein catabolic process"/>
    <property type="evidence" value="ECO:0007669"/>
    <property type="project" value="EnsemblFungi"/>
</dbReference>
<gene>
    <name evidence="2" type="ORF">Kpol_1051p20</name>
</gene>
<reference evidence="2 3" key="1">
    <citation type="journal article" date="2007" name="Proc. Natl. Acad. Sci. U.S.A.">
        <title>Independent sorting-out of thousands of duplicated gene pairs in two yeast species descended from a whole-genome duplication.</title>
        <authorList>
            <person name="Scannell D.R."/>
            <person name="Frank A.C."/>
            <person name="Conant G.C."/>
            <person name="Byrne K.P."/>
            <person name="Woolfit M."/>
            <person name="Wolfe K.H."/>
        </authorList>
    </citation>
    <scope>NUCLEOTIDE SEQUENCE [LARGE SCALE GENOMIC DNA]</scope>
    <source>
        <strain evidence="3">ATCC 22028 / DSM 70294 / BCRC 21397 / CBS 2163 / NBRC 10782 / NRRL Y-8283 / UCD 57-17</strain>
    </source>
</reference>
<feature type="compositionally biased region" description="Basic residues" evidence="1">
    <location>
        <begin position="1"/>
        <end position="11"/>
    </location>
</feature>
<dbReference type="GO" id="GO:0030674">
    <property type="term" value="F:protein-macromolecule adaptor activity"/>
    <property type="evidence" value="ECO:0007669"/>
    <property type="project" value="EnsemblFungi"/>
</dbReference>
<accession>A7TMY3</accession>
<dbReference type="KEGG" id="vpo:Kpol_1051p20"/>
<dbReference type="InterPro" id="IPR023674">
    <property type="entry name" value="Ribosomal_uL1-like"/>
</dbReference>
<dbReference type="FunCoup" id="A7TMY3">
    <property type="interactions" value="663"/>
</dbReference>
<organism evidence="3">
    <name type="scientific">Vanderwaltozyma polyspora (strain ATCC 22028 / DSM 70294 / BCRC 21397 / CBS 2163 / NBRC 10782 / NRRL Y-8283 / UCD 57-17)</name>
    <name type="common">Kluyveromyces polysporus</name>
    <dbReference type="NCBI Taxonomy" id="436907"/>
    <lineage>
        <taxon>Eukaryota</taxon>
        <taxon>Fungi</taxon>
        <taxon>Dikarya</taxon>
        <taxon>Ascomycota</taxon>
        <taxon>Saccharomycotina</taxon>
        <taxon>Saccharomycetes</taxon>
        <taxon>Saccharomycetales</taxon>
        <taxon>Saccharomycetaceae</taxon>
        <taxon>Vanderwaltozyma</taxon>
    </lineage>
</organism>
<dbReference type="GO" id="GO:0030687">
    <property type="term" value="C:preribosome, large subunit precursor"/>
    <property type="evidence" value="ECO:0007669"/>
    <property type="project" value="EnsemblFungi"/>
</dbReference>
<dbReference type="GO" id="GO:0043023">
    <property type="term" value="F:ribosomal large subunit binding"/>
    <property type="evidence" value="ECO:0007669"/>
    <property type="project" value="EnsemblFungi"/>
</dbReference>
<evidence type="ECO:0000313" key="2">
    <source>
        <dbReference type="EMBL" id="EDO16371.1"/>
    </source>
</evidence>
<dbReference type="AlphaFoldDB" id="A7TMY3"/>
<dbReference type="eggNOG" id="KOG1685">
    <property type="taxonomic scope" value="Eukaryota"/>
</dbReference>
<feature type="region of interest" description="Disordered" evidence="1">
    <location>
        <begin position="1"/>
        <end position="35"/>
    </location>
</feature>
<dbReference type="GO" id="GO:0000466">
    <property type="term" value="P:maturation of 5.8S rRNA from tricistronic rRNA transcript (SSU-rRNA, 5.8S rRNA, LSU-rRNA)"/>
    <property type="evidence" value="ECO:0007669"/>
    <property type="project" value="EnsemblFungi"/>
</dbReference>
<dbReference type="Proteomes" id="UP000000267">
    <property type="component" value="Unassembled WGS sequence"/>
</dbReference>
<protein>
    <recommendedName>
        <fullName evidence="4">Proteasome-interacting protein CIC1</fullName>
    </recommendedName>
</protein>
<dbReference type="Gene3D" id="3.40.50.790">
    <property type="match status" value="1"/>
</dbReference>
<dbReference type="EMBL" id="DS480426">
    <property type="protein sequence ID" value="EDO16371.1"/>
    <property type="molecule type" value="Genomic_DNA"/>
</dbReference>
<dbReference type="RefSeq" id="XP_001644229.1">
    <property type="nucleotide sequence ID" value="XM_001644179.1"/>
</dbReference>
<dbReference type="OMA" id="SFYKPWK"/>
<dbReference type="InterPro" id="IPR016095">
    <property type="entry name" value="Ribosomal_uL1_3-a/b-sand"/>
</dbReference>
<dbReference type="GeneID" id="5544538"/>
<dbReference type="HOGENOM" id="CLU_049748_0_0_1"/>
<dbReference type="GO" id="GO:0070180">
    <property type="term" value="F:large ribosomal subunit rRNA binding"/>
    <property type="evidence" value="ECO:0007669"/>
    <property type="project" value="EnsemblFungi"/>
</dbReference>
<proteinExistence type="predicted"/>